<dbReference type="GO" id="GO:0009055">
    <property type="term" value="F:electron transfer activity"/>
    <property type="evidence" value="ECO:0007669"/>
    <property type="project" value="InterPro"/>
</dbReference>
<keyword evidence="5" id="KW-0732">Signal</keyword>
<feature type="chain" id="PRO_5019272313" description="Cytochrome c domain-containing protein" evidence="5">
    <location>
        <begin position="30"/>
        <end position="468"/>
    </location>
</feature>
<organism evidence="7 8">
    <name type="scientific">Azospirillum cavernae</name>
    <dbReference type="NCBI Taxonomy" id="2320860"/>
    <lineage>
        <taxon>Bacteria</taxon>
        <taxon>Pseudomonadati</taxon>
        <taxon>Pseudomonadota</taxon>
        <taxon>Alphaproteobacteria</taxon>
        <taxon>Rhodospirillales</taxon>
        <taxon>Azospirillaceae</taxon>
        <taxon>Azospirillum</taxon>
    </lineage>
</organism>
<dbReference type="Gene3D" id="1.10.760.10">
    <property type="entry name" value="Cytochrome c-like domain"/>
    <property type="match status" value="2"/>
</dbReference>
<keyword evidence="3 4" id="KW-0408">Iron</keyword>
<keyword evidence="2 4" id="KW-0479">Metal-binding</keyword>
<dbReference type="EMBL" id="QYUL01000004">
    <property type="protein sequence ID" value="RJF78316.1"/>
    <property type="molecule type" value="Genomic_DNA"/>
</dbReference>
<evidence type="ECO:0000256" key="1">
    <source>
        <dbReference type="ARBA" id="ARBA00022617"/>
    </source>
</evidence>
<comment type="caution">
    <text evidence="7">The sequence shown here is derived from an EMBL/GenBank/DDBJ whole genome shotgun (WGS) entry which is preliminary data.</text>
</comment>
<name>A0A418VPZ0_9PROT</name>
<dbReference type="InterPro" id="IPR009056">
    <property type="entry name" value="Cyt_c-like_dom"/>
</dbReference>
<dbReference type="InterPro" id="IPR051395">
    <property type="entry name" value="Cytochrome_c_Peroxidase/MauG"/>
</dbReference>
<dbReference type="RefSeq" id="WP_119833456.1">
    <property type="nucleotide sequence ID" value="NZ_QYUL01000004.1"/>
</dbReference>
<dbReference type="PANTHER" id="PTHR30600">
    <property type="entry name" value="CYTOCHROME C PEROXIDASE-RELATED"/>
    <property type="match status" value="1"/>
</dbReference>
<dbReference type="GO" id="GO:0004130">
    <property type="term" value="F:cytochrome-c peroxidase activity"/>
    <property type="evidence" value="ECO:0007669"/>
    <property type="project" value="TreeGrafter"/>
</dbReference>
<dbReference type="Proteomes" id="UP000283458">
    <property type="component" value="Unassembled WGS sequence"/>
</dbReference>
<evidence type="ECO:0000256" key="3">
    <source>
        <dbReference type="ARBA" id="ARBA00023004"/>
    </source>
</evidence>
<evidence type="ECO:0000313" key="7">
    <source>
        <dbReference type="EMBL" id="RJF78316.1"/>
    </source>
</evidence>
<reference evidence="7 8" key="1">
    <citation type="submission" date="2018-09" db="EMBL/GenBank/DDBJ databases">
        <authorList>
            <person name="Zhu H."/>
        </authorList>
    </citation>
    <scope>NUCLEOTIDE SEQUENCE [LARGE SCALE GENOMIC DNA]</scope>
    <source>
        <strain evidence="7 8">K2W22B-5</strain>
    </source>
</reference>
<gene>
    <name evidence="7" type="ORF">D3877_24780</name>
</gene>
<protein>
    <recommendedName>
        <fullName evidence="6">Cytochrome c domain-containing protein</fullName>
    </recommendedName>
</protein>
<dbReference type="GO" id="GO:0020037">
    <property type="term" value="F:heme binding"/>
    <property type="evidence" value="ECO:0007669"/>
    <property type="project" value="InterPro"/>
</dbReference>
<dbReference type="InterPro" id="IPR036909">
    <property type="entry name" value="Cyt_c-like_dom_sf"/>
</dbReference>
<proteinExistence type="predicted"/>
<evidence type="ECO:0000256" key="4">
    <source>
        <dbReference type="PROSITE-ProRule" id="PRU00433"/>
    </source>
</evidence>
<feature type="domain" description="Cytochrome c" evidence="6">
    <location>
        <begin position="309"/>
        <end position="468"/>
    </location>
</feature>
<feature type="signal peptide" evidence="5">
    <location>
        <begin position="1"/>
        <end position="29"/>
    </location>
</feature>
<sequence length="468" mass="48120">MRKARSLRLPTTATALVGAAILAPTLAFAQTATGVPSLLEALTAAADPTGVADSFQANGATVTANNAFFQSLGTNGRSCVTCHDPQAGWSVTPRGVNARFQATQGADPLFRLIDGATCSTASTATAATQLRAYSLLLGKGLFRIALPVPANAQFTISVASDPNDCNTNASTGLTSPTSGTLSVYRRPLPSTNQRFQTSVMWDGREASLTTQAVSATLGHAQATGAPTLAQQAQMVAFESGLYTAQATDATAGALDALGATGGVTTLAQQPFTVGVNDSANPNGFDRVVFKLYTAWQSLTGADAATQARRSIARGEQIFNTRAFTINNVPGLTTAANTSVSGSCSTCHDTPNVGNHSVNALMNIGVSAAVPPALDVSALPVLTLTCTAGPLSGRTFTVTDPGQAMVTGRCSDIGRMKVPVLRGLAARAPYFHNGSAATLGAVVGFYNGRFNLRLSAQERADLVNFLQAL</sequence>
<keyword evidence="8" id="KW-1185">Reference proteome</keyword>
<dbReference type="AlphaFoldDB" id="A0A418VPZ0"/>
<dbReference type="OrthoDB" id="9805202at2"/>
<evidence type="ECO:0000256" key="5">
    <source>
        <dbReference type="SAM" id="SignalP"/>
    </source>
</evidence>
<evidence type="ECO:0000259" key="6">
    <source>
        <dbReference type="PROSITE" id="PS51007"/>
    </source>
</evidence>
<dbReference type="GO" id="GO:0046872">
    <property type="term" value="F:metal ion binding"/>
    <property type="evidence" value="ECO:0007669"/>
    <property type="project" value="UniProtKB-KW"/>
</dbReference>
<dbReference type="SUPFAM" id="SSF46626">
    <property type="entry name" value="Cytochrome c"/>
    <property type="match status" value="2"/>
</dbReference>
<evidence type="ECO:0000256" key="2">
    <source>
        <dbReference type="ARBA" id="ARBA00022723"/>
    </source>
</evidence>
<dbReference type="PROSITE" id="PS51007">
    <property type="entry name" value="CYTC"/>
    <property type="match status" value="1"/>
</dbReference>
<accession>A0A418VPZ0</accession>
<keyword evidence="1 4" id="KW-0349">Heme</keyword>
<evidence type="ECO:0000313" key="8">
    <source>
        <dbReference type="Proteomes" id="UP000283458"/>
    </source>
</evidence>